<dbReference type="Pfam" id="PF03476">
    <property type="entry name" value="MOSC_N"/>
    <property type="match status" value="1"/>
</dbReference>
<keyword evidence="3" id="KW-1185">Reference proteome</keyword>
<accession>A0A6G4U9W3</accession>
<evidence type="ECO:0000259" key="1">
    <source>
        <dbReference type="PROSITE" id="PS51340"/>
    </source>
</evidence>
<evidence type="ECO:0000313" key="3">
    <source>
        <dbReference type="Proteomes" id="UP000481583"/>
    </source>
</evidence>
<comment type="caution">
    <text evidence="2">The sequence shown here is derived from an EMBL/GenBank/DDBJ whole genome shotgun (WGS) entry which is preliminary data.</text>
</comment>
<dbReference type="GO" id="GO:0030170">
    <property type="term" value="F:pyridoxal phosphate binding"/>
    <property type="evidence" value="ECO:0007669"/>
    <property type="project" value="InterPro"/>
</dbReference>
<dbReference type="Gene3D" id="2.40.33.20">
    <property type="entry name" value="PK beta-barrel domain-like"/>
    <property type="match status" value="1"/>
</dbReference>
<dbReference type="Pfam" id="PF03473">
    <property type="entry name" value="MOSC"/>
    <property type="match status" value="1"/>
</dbReference>
<reference evidence="2 3" key="1">
    <citation type="submission" date="2020-02" db="EMBL/GenBank/DDBJ databases">
        <title>Whole-genome analyses of novel actinobacteria.</title>
        <authorList>
            <person name="Sahin N."/>
        </authorList>
    </citation>
    <scope>NUCLEOTIDE SEQUENCE [LARGE SCALE GENOMIC DNA]</scope>
    <source>
        <strain evidence="2 3">A7024</strain>
    </source>
</reference>
<dbReference type="InterPro" id="IPR005302">
    <property type="entry name" value="MoCF_Sase_C"/>
</dbReference>
<dbReference type="AlphaFoldDB" id="A0A6G4U9W3"/>
<sequence length="228" mass="25171">MQIAELNRYPVKSMLGESLRELSFDARGAEADRLWAVTYDDGKLGSGKNSRRFRRTEGLLHYRASYASGVGARPRVTLPDGGELRDDAHLASLLGAEVRLARETSVGHFDDGPVSLATTASLRAFGDLLDQGAADMRRFRKNIVLDTDEPWTEEAWPGRELALGNELVLRVQARLPRCVMTTMSQANGVPEDRRVLKTLTEEREMCFGVVADVLTPGTLRVGDSARLL</sequence>
<organism evidence="2 3">
    <name type="scientific">Streptomyces coryli</name>
    <dbReference type="NCBI Taxonomy" id="1128680"/>
    <lineage>
        <taxon>Bacteria</taxon>
        <taxon>Bacillati</taxon>
        <taxon>Actinomycetota</taxon>
        <taxon>Actinomycetes</taxon>
        <taxon>Kitasatosporales</taxon>
        <taxon>Streptomycetaceae</taxon>
        <taxon>Streptomyces</taxon>
    </lineage>
</organism>
<dbReference type="EMBL" id="JAAKZV010000231">
    <property type="protein sequence ID" value="NGN68792.1"/>
    <property type="molecule type" value="Genomic_DNA"/>
</dbReference>
<proteinExistence type="predicted"/>
<protein>
    <submittedName>
        <fullName evidence="2">MOSC domain-containing protein</fullName>
    </submittedName>
</protein>
<dbReference type="SUPFAM" id="SSF50800">
    <property type="entry name" value="PK beta-barrel domain-like"/>
    <property type="match status" value="1"/>
</dbReference>
<dbReference type="RefSeq" id="WP_165243074.1">
    <property type="nucleotide sequence ID" value="NZ_JAAKZV010000231.1"/>
</dbReference>
<name>A0A6G4U9W3_9ACTN</name>
<dbReference type="PROSITE" id="PS51340">
    <property type="entry name" value="MOSC"/>
    <property type="match status" value="1"/>
</dbReference>
<feature type="domain" description="MOSC" evidence="1">
    <location>
        <begin position="78"/>
        <end position="228"/>
    </location>
</feature>
<dbReference type="GO" id="GO:0030151">
    <property type="term" value="F:molybdenum ion binding"/>
    <property type="evidence" value="ECO:0007669"/>
    <property type="project" value="InterPro"/>
</dbReference>
<dbReference type="GO" id="GO:0003824">
    <property type="term" value="F:catalytic activity"/>
    <property type="evidence" value="ECO:0007669"/>
    <property type="project" value="InterPro"/>
</dbReference>
<dbReference type="Proteomes" id="UP000481583">
    <property type="component" value="Unassembled WGS sequence"/>
</dbReference>
<dbReference type="InterPro" id="IPR011037">
    <property type="entry name" value="Pyrv_Knase-like_insert_dom_sf"/>
</dbReference>
<dbReference type="InterPro" id="IPR005303">
    <property type="entry name" value="MOCOS_middle"/>
</dbReference>
<evidence type="ECO:0000313" key="2">
    <source>
        <dbReference type="EMBL" id="NGN68792.1"/>
    </source>
</evidence>
<gene>
    <name evidence="2" type="ORF">G5C51_33485</name>
</gene>